<proteinExistence type="predicted"/>
<sequence length="372" mass="39915">MSSQHPIHLRVLAAAVRANVPVLAWGEPGAGKSATMHQLGAAWGRHVETVVGSIRDAADISGLPIEVDGIVRNAPVDWAVRCAEADQALLFLDELTTCPPTVMNALLRVCQERVVGDLQLPDSVSIVAAANPPSMAVNGQELSAPIANRFLHLTWVSDHQAWWDGMFTDFAAASQPTMNDLIGRHRDEDALRARSEVVAFTRAHRSLIHQMPATVVDAGKPWPSMRSWHNAARVLGELPRDDVDAADLAVTGCVGEGAAIQFIGWRETASLYDPVAVLDDPGIVDWRHRPDVLYALLGSISVMGRADGTHPGRWDDAIAVMVAAGRADRADLAAATIRTLLAGRPKGSKIPDAARRVFSDLFTASGRWSSAA</sequence>
<dbReference type="SUPFAM" id="SSF52540">
    <property type="entry name" value="P-loop containing nucleoside triphosphate hydrolases"/>
    <property type="match status" value="1"/>
</dbReference>
<dbReference type="HOGENOM" id="CLU_053995_2_0_11"/>
<reference evidence="3" key="1">
    <citation type="submission" date="2009-09" db="EMBL/GenBank/DDBJ databases">
        <title>The complete genome of Nakamurella multipartita DSM 44233.</title>
        <authorList>
            <consortium name="US DOE Joint Genome Institute (JGI-PGF)"/>
            <person name="Lucas S."/>
            <person name="Copeland A."/>
            <person name="Lapidus A."/>
            <person name="Glavina del Rio T."/>
            <person name="Dalin E."/>
            <person name="Tice H."/>
            <person name="Bruce D."/>
            <person name="Goodwin L."/>
            <person name="Pitluck S."/>
            <person name="Kyrpides N."/>
            <person name="Mavromatis K."/>
            <person name="Ivanova N."/>
            <person name="Ovchinnikova G."/>
            <person name="Sims D."/>
            <person name="Meincke L."/>
            <person name="Brettin T."/>
            <person name="Detter J.C."/>
            <person name="Han C."/>
            <person name="Larimer F."/>
            <person name="Land M."/>
            <person name="Hauser L."/>
            <person name="Markowitz V."/>
            <person name="Cheng J.-F."/>
            <person name="Hugenholtz P."/>
            <person name="Woyke T."/>
            <person name="Wu D."/>
            <person name="Klenk H.-P."/>
            <person name="Eisen J.A."/>
        </authorList>
    </citation>
    <scope>NUCLEOTIDE SEQUENCE [LARGE SCALE GENOMIC DNA]</scope>
    <source>
        <strain evidence="3">ATCC 700099 / DSM 44233 / CIP 104796 / JCM 9543 / NBRC 105858 / Y-104</strain>
    </source>
</reference>
<keyword evidence="3" id="KW-1185">Reference proteome</keyword>
<evidence type="ECO:0000313" key="2">
    <source>
        <dbReference type="EMBL" id="ACV79015.1"/>
    </source>
</evidence>
<gene>
    <name evidence="2" type="ordered locus">Namu_2669</name>
</gene>
<dbReference type="AlphaFoldDB" id="C8X8G0"/>
<dbReference type="Pfam" id="PF07728">
    <property type="entry name" value="AAA_5"/>
    <property type="match status" value="1"/>
</dbReference>
<dbReference type="InterPro" id="IPR027417">
    <property type="entry name" value="P-loop_NTPase"/>
</dbReference>
<dbReference type="Proteomes" id="UP000002218">
    <property type="component" value="Chromosome"/>
</dbReference>
<evidence type="ECO:0000313" key="3">
    <source>
        <dbReference type="Proteomes" id="UP000002218"/>
    </source>
</evidence>
<dbReference type="EMBL" id="CP001737">
    <property type="protein sequence ID" value="ACV79015.1"/>
    <property type="molecule type" value="Genomic_DNA"/>
</dbReference>
<dbReference type="KEGG" id="nml:Namu_2669"/>
<dbReference type="OrthoDB" id="9808317at2"/>
<dbReference type="InParanoid" id="C8X8G0"/>
<feature type="domain" description="ATPase dynein-related AAA" evidence="1">
    <location>
        <begin position="22"/>
        <end position="150"/>
    </location>
</feature>
<organism evidence="2 3">
    <name type="scientific">Nakamurella multipartita (strain ATCC 700099 / DSM 44233 / CIP 104796 / JCM 9543 / NBRC 105858 / Y-104)</name>
    <name type="common">Microsphaera multipartita</name>
    <dbReference type="NCBI Taxonomy" id="479431"/>
    <lineage>
        <taxon>Bacteria</taxon>
        <taxon>Bacillati</taxon>
        <taxon>Actinomycetota</taxon>
        <taxon>Actinomycetes</taxon>
        <taxon>Nakamurellales</taxon>
        <taxon>Nakamurellaceae</taxon>
        <taxon>Nakamurella</taxon>
    </lineage>
</organism>
<protein>
    <submittedName>
        <fullName evidence="2">ATPase associated with various cellular activities AAA_5</fullName>
    </submittedName>
</protein>
<evidence type="ECO:0000259" key="1">
    <source>
        <dbReference type="Pfam" id="PF07728"/>
    </source>
</evidence>
<reference evidence="2 3" key="2">
    <citation type="journal article" date="2010" name="Stand. Genomic Sci.">
        <title>Complete genome sequence of Nakamurella multipartita type strain (Y-104).</title>
        <authorList>
            <person name="Tice H."/>
            <person name="Mayilraj S."/>
            <person name="Sims D."/>
            <person name="Lapidus A."/>
            <person name="Nolan M."/>
            <person name="Lucas S."/>
            <person name="Glavina Del Rio T."/>
            <person name="Copeland A."/>
            <person name="Cheng J.F."/>
            <person name="Meincke L."/>
            <person name="Bruce D."/>
            <person name="Goodwin L."/>
            <person name="Pitluck S."/>
            <person name="Ivanova N."/>
            <person name="Mavromatis K."/>
            <person name="Ovchinnikova G."/>
            <person name="Pati A."/>
            <person name="Chen A."/>
            <person name="Palaniappan K."/>
            <person name="Land M."/>
            <person name="Hauser L."/>
            <person name="Chang Y.J."/>
            <person name="Jeffries C.D."/>
            <person name="Detter J.C."/>
            <person name="Brettin T."/>
            <person name="Rohde M."/>
            <person name="Goker M."/>
            <person name="Bristow J."/>
            <person name="Eisen J.A."/>
            <person name="Markowitz V."/>
            <person name="Hugenholtz P."/>
            <person name="Kyrpides N.C."/>
            <person name="Klenk H.P."/>
            <person name="Chen F."/>
        </authorList>
    </citation>
    <scope>NUCLEOTIDE SEQUENCE [LARGE SCALE GENOMIC DNA]</scope>
    <source>
        <strain evidence="3">ATCC 700099 / DSM 44233 / CIP 104796 / JCM 9543 / NBRC 105858 / Y-104</strain>
    </source>
</reference>
<dbReference type="CDD" id="cd00009">
    <property type="entry name" value="AAA"/>
    <property type="match status" value="1"/>
</dbReference>
<accession>C8X8G0</accession>
<dbReference type="GO" id="GO:0016887">
    <property type="term" value="F:ATP hydrolysis activity"/>
    <property type="evidence" value="ECO:0007669"/>
    <property type="project" value="InterPro"/>
</dbReference>
<dbReference type="Gene3D" id="3.40.50.300">
    <property type="entry name" value="P-loop containing nucleotide triphosphate hydrolases"/>
    <property type="match status" value="1"/>
</dbReference>
<name>C8X8G0_NAKMY</name>
<dbReference type="GO" id="GO:0005524">
    <property type="term" value="F:ATP binding"/>
    <property type="evidence" value="ECO:0007669"/>
    <property type="project" value="InterPro"/>
</dbReference>
<dbReference type="eggNOG" id="COG0714">
    <property type="taxonomic scope" value="Bacteria"/>
</dbReference>
<dbReference type="RefSeq" id="WP_015747894.1">
    <property type="nucleotide sequence ID" value="NC_013235.1"/>
</dbReference>
<dbReference type="STRING" id="479431.Namu_2669"/>
<dbReference type="InterPro" id="IPR011704">
    <property type="entry name" value="ATPase_dyneun-rel_AAA"/>
</dbReference>